<dbReference type="PANTHER" id="PTHR24960:SF79">
    <property type="entry name" value="PHOTOSYSTEM I IRON-SULFUR CENTER"/>
    <property type="match status" value="1"/>
</dbReference>
<sequence length="271" mass="31087">MNRFRLLILCYSGAGNSLLVASTIKDRLLKDGYEAQLKMINKKIGEVDLTPYDLIILVSPVYAYHAPETVLEFVKSLKNGNSPFYLIFTKGLILGNSGYELHKILKGKGYKVRGFSDIILPDTLFLLTAKKNTLLEKFYLLPNKIFLYKLKIIYRSIIKAVHSPKEIRLHKKLYGLMTEFIAKKFWEKVNTWKRLLYADGKCNLCGVCVRVCPRSNIKIEEGKVLFGDDCEFCTACIHRCPQEAIQVGKRTIGKARYKIGKEANYFRKVLN</sequence>
<dbReference type="Pfam" id="PF12724">
    <property type="entry name" value="Flavodoxin_5"/>
    <property type="match status" value="1"/>
</dbReference>
<dbReference type="InterPro" id="IPR017900">
    <property type="entry name" value="4Fe4S_Fe_S_CS"/>
</dbReference>
<dbReference type="EMBL" id="DTGD01000112">
    <property type="protein sequence ID" value="HGB35858.1"/>
    <property type="molecule type" value="Genomic_DNA"/>
</dbReference>
<keyword evidence="2" id="KW-0479">Metal-binding</keyword>
<dbReference type="PANTHER" id="PTHR24960">
    <property type="entry name" value="PHOTOSYSTEM I IRON-SULFUR CENTER-RELATED"/>
    <property type="match status" value="1"/>
</dbReference>
<dbReference type="SUPFAM" id="SSF52218">
    <property type="entry name" value="Flavoproteins"/>
    <property type="match status" value="1"/>
</dbReference>
<evidence type="ECO:0000256" key="2">
    <source>
        <dbReference type="ARBA" id="ARBA00022723"/>
    </source>
</evidence>
<dbReference type="InterPro" id="IPR050157">
    <property type="entry name" value="PSI_iron-sulfur_center"/>
</dbReference>
<dbReference type="GO" id="GO:0051539">
    <property type="term" value="F:4 iron, 4 sulfur cluster binding"/>
    <property type="evidence" value="ECO:0007669"/>
    <property type="project" value="UniProtKB-KW"/>
</dbReference>
<dbReference type="NCBIfam" id="NF038196">
    <property type="entry name" value="ferrodoxin_EFR1"/>
    <property type="match status" value="1"/>
</dbReference>
<dbReference type="AlphaFoldDB" id="A0A7V3KNA4"/>
<evidence type="ECO:0000259" key="5">
    <source>
        <dbReference type="PROSITE" id="PS51379"/>
    </source>
</evidence>
<protein>
    <recommendedName>
        <fullName evidence="5">4Fe-4S ferredoxin-type domain-containing protein</fullName>
    </recommendedName>
</protein>
<evidence type="ECO:0000256" key="4">
    <source>
        <dbReference type="ARBA" id="ARBA00023014"/>
    </source>
</evidence>
<dbReference type="SUPFAM" id="SSF54862">
    <property type="entry name" value="4Fe-4S ferredoxins"/>
    <property type="match status" value="1"/>
</dbReference>
<dbReference type="PROSITE" id="PS00198">
    <property type="entry name" value="4FE4S_FER_1"/>
    <property type="match status" value="2"/>
</dbReference>
<dbReference type="InterPro" id="IPR017896">
    <property type="entry name" value="4Fe4S_Fe-S-bd"/>
</dbReference>
<dbReference type="Gene3D" id="3.30.70.20">
    <property type="match status" value="1"/>
</dbReference>
<accession>A0A7V3KNA4</accession>
<name>A0A7V3KNA4_UNCW3</name>
<dbReference type="InterPro" id="IPR029039">
    <property type="entry name" value="Flavoprotein-like_sf"/>
</dbReference>
<comment type="caution">
    <text evidence="6">The sequence shown here is derived from an EMBL/GenBank/DDBJ whole genome shotgun (WGS) entry which is preliminary data.</text>
</comment>
<reference evidence="6" key="1">
    <citation type="journal article" date="2020" name="mSystems">
        <title>Genome- and Community-Level Interaction Insights into Carbon Utilization and Element Cycling Functions of Hydrothermarchaeota in Hydrothermal Sediment.</title>
        <authorList>
            <person name="Zhou Z."/>
            <person name="Liu Y."/>
            <person name="Xu W."/>
            <person name="Pan J."/>
            <person name="Luo Z.H."/>
            <person name="Li M."/>
        </authorList>
    </citation>
    <scope>NUCLEOTIDE SEQUENCE [LARGE SCALE GENOMIC DNA]</scope>
    <source>
        <strain evidence="6">SpSt-754</strain>
    </source>
</reference>
<proteinExistence type="predicted"/>
<keyword evidence="1" id="KW-0004">4Fe-4S</keyword>
<evidence type="ECO:0000256" key="3">
    <source>
        <dbReference type="ARBA" id="ARBA00023004"/>
    </source>
</evidence>
<dbReference type="InterPro" id="IPR026816">
    <property type="entry name" value="Flavodoxin_dom"/>
</dbReference>
<organism evidence="6">
    <name type="scientific">candidate division WOR-3 bacterium</name>
    <dbReference type="NCBI Taxonomy" id="2052148"/>
    <lineage>
        <taxon>Bacteria</taxon>
        <taxon>Bacteria division WOR-3</taxon>
    </lineage>
</organism>
<evidence type="ECO:0000313" key="6">
    <source>
        <dbReference type="EMBL" id="HGB35858.1"/>
    </source>
</evidence>
<dbReference type="GO" id="GO:0046872">
    <property type="term" value="F:metal ion binding"/>
    <property type="evidence" value="ECO:0007669"/>
    <property type="project" value="UniProtKB-KW"/>
</dbReference>
<gene>
    <name evidence="6" type="ORF">ENV38_02985</name>
</gene>
<dbReference type="Gene3D" id="3.40.50.360">
    <property type="match status" value="1"/>
</dbReference>
<keyword evidence="4" id="KW-0411">Iron-sulfur</keyword>
<dbReference type="InterPro" id="IPR047964">
    <property type="entry name" value="EFR1-like"/>
</dbReference>
<feature type="domain" description="4Fe-4S ferredoxin-type" evidence="5">
    <location>
        <begin position="193"/>
        <end position="222"/>
    </location>
</feature>
<evidence type="ECO:0000256" key="1">
    <source>
        <dbReference type="ARBA" id="ARBA00022485"/>
    </source>
</evidence>
<keyword evidence="3" id="KW-0408">Iron</keyword>
<feature type="domain" description="4Fe-4S ferredoxin-type" evidence="5">
    <location>
        <begin position="228"/>
        <end position="250"/>
    </location>
</feature>
<dbReference type="PROSITE" id="PS51379">
    <property type="entry name" value="4FE4S_FER_2"/>
    <property type="match status" value="2"/>
</dbReference>